<dbReference type="Pfam" id="PF03747">
    <property type="entry name" value="ADP_ribosyl_GH"/>
    <property type="match status" value="1"/>
</dbReference>
<sequence>MISSSSPQTPSSSSSTTPDLAERFLAAVILGAVGDAIGYRNGSWEFNTDGESIHYELQKYYGSLGGIDVKGWRVSDDTVMHLASLRALVTWMKRHVSASQNPKLIYSFDEKDPNSCQEFMTQFVDPLMQEMAKEYIICWDDMGGRAPGPTCGKGVRFLEHKGVDQWQAYPYDTRGGGCGGSMRAMMIGALYGPQRRDMLIAASVESGRLTHNHPNGFLGSLISALFTAYAIEKTIPPAQWGVMFLYDIMPRTRIYLEKVAVRDWKEMENEITKFEVKFAQYLKERSLYLDEQVVKLALSAQQKSPDSLSNEEKHALQQVENLQPQFPKQYGIQERDDFYRKWSFSGWAGASGDDSCIIAYDSILCAGPNNYEVMMLHSALHAGDSDSTGTIAAAWYGGMYGFNNVFKKNWDNIEKKQEMTELAASLYELYKL</sequence>
<dbReference type="SUPFAM" id="SSF101478">
    <property type="entry name" value="ADP-ribosylglycohydrolase"/>
    <property type="match status" value="1"/>
</dbReference>
<dbReference type="GeneID" id="68094672"/>
<evidence type="ECO:0000313" key="9">
    <source>
        <dbReference type="EMBL" id="KAG2386472.1"/>
    </source>
</evidence>
<dbReference type="RefSeq" id="XP_044550464.1">
    <property type="nucleotide sequence ID" value="XM_044691610.1"/>
</dbReference>
<comment type="caution">
    <text evidence="9">The sequence shown here is derived from an EMBL/GenBank/DDBJ whole genome shotgun (WGS) entry which is preliminary data.</text>
</comment>
<evidence type="ECO:0000256" key="3">
    <source>
        <dbReference type="ARBA" id="ARBA00049582"/>
    </source>
</evidence>
<proteinExistence type="inferred from homology"/>
<dbReference type="EC" id="3.2.2.19" evidence="4"/>
<evidence type="ECO:0000256" key="6">
    <source>
        <dbReference type="ARBA" id="ARBA00049798"/>
    </source>
</evidence>
<feature type="binding site" evidence="8">
    <location>
        <position position="75"/>
    </location>
    <ligand>
        <name>Mg(2+)</name>
        <dbReference type="ChEBI" id="CHEBI:18420"/>
        <label>1</label>
    </ligand>
</feature>
<feature type="binding site" evidence="8">
    <location>
        <position position="76"/>
    </location>
    <ligand>
        <name>Mg(2+)</name>
        <dbReference type="ChEBI" id="CHEBI:18420"/>
        <label>1</label>
    </ligand>
</feature>
<dbReference type="Gene3D" id="1.10.4080.10">
    <property type="entry name" value="ADP-ribosylation/Crystallin J1"/>
    <property type="match status" value="1"/>
</dbReference>
<keyword evidence="2" id="KW-0378">Hydrolase</keyword>
<gene>
    <name evidence="9" type="ORF">C9374_002216</name>
</gene>
<dbReference type="GO" id="GO:0003875">
    <property type="term" value="F:ADP-ribosylarginine hydrolase activity"/>
    <property type="evidence" value="ECO:0007669"/>
    <property type="project" value="UniProtKB-EC"/>
</dbReference>
<evidence type="ECO:0000256" key="7">
    <source>
        <dbReference type="ARBA" id="ARBA00049810"/>
    </source>
</evidence>
<dbReference type="EMBL" id="PYSW02000015">
    <property type="protein sequence ID" value="KAG2386472.1"/>
    <property type="molecule type" value="Genomic_DNA"/>
</dbReference>
<dbReference type="Proteomes" id="UP000816034">
    <property type="component" value="Unassembled WGS sequence"/>
</dbReference>
<reference evidence="9 10" key="1">
    <citation type="journal article" date="2018" name="BMC Genomics">
        <title>The genome of Naegleria lovaniensis, the basis for a comparative approach to unravel pathogenicity factors of the human pathogenic amoeba N. fowleri.</title>
        <authorList>
            <person name="Liechti N."/>
            <person name="Schurch N."/>
            <person name="Bruggmann R."/>
            <person name="Wittwer M."/>
        </authorList>
    </citation>
    <scope>NUCLEOTIDE SEQUENCE [LARGE SCALE GENOMIC DNA]</scope>
    <source>
        <strain evidence="9 10">ATCC 30569</strain>
    </source>
</reference>
<keyword evidence="8" id="KW-0460">Magnesium</keyword>
<organism evidence="9 10">
    <name type="scientific">Naegleria lovaniensis</name>
    <name type="common">Amoeba</name>
    <dbReference type="NCBI Taxonomy" id="51637"/>
    <lineage>
        <taxon>Eukaryota</taxon>
        <taxon>Discoba</taxon>
        <taxon>Heterolobosea</taxon>
        <taxon>Tetramitia</taxon>
        <taxon>Eutetramitia</taxon>
        <taxon>Vahlkampfiidae</taxon>
        <taxon>Naegleria</taxon>
    </lineage>
</organism>
<dbReference type="PANTHER" id="PTHR16222">
    <property type="entry name" value="ADP-RIBOSYLGLYCOHYDROLASE"/>
    <property type="match status" value="1"/>
</dbReference>
<evidence type="ECO:0000256" key="1">
    <source>
        <dbReference type="ARBA" id="ARBA00010702"/>
    </source>
</evidence>
<comment type="function">
    <text evidence="3">Specifically acts as an arginine mono-ADP-ribosylhydrolase by mediating the removal of mono-ADP-ribose attached to arginine residues on proteins.</text>
</comment>
<dbReference type="GO" id="GO:0046872">
    <property type="term" value="F:metal ion binding"/>
    <property type="evidence" value="ECO:0007669"/>
    <property type="project" value="UniProtKB-KW"/>
</dbReference>
<evidence type="ECO:0000256" key="8">
    <source>
        <dbReference type="PIRSR" id="PIRSR605502-1"/>
    </source>
</evidence>
<comment type="cofactor">
    <cofactor evidence="8">
        <name>Mg(2+)</name>
        <dbReference type="ChEBI" id="CHEBI:18420"/>
    </cofactor>
    <text evidence="8">Binds 2 magnesium ions per subunit.</text>
</comment>
<evidence type="ECO:0000256" key="5">
    <source>
        <dbReference type="ARBA" id="ARBA00049773"/>
    </source>
</evidence>
<dbReference type="InterPro" id="IPR005502">
    <property type="entry name" value="Ribosyl_crysJ1"/>
</dbReference>
<keyword evidence="8" id="KW-0479">Metal-binding</keyword>
<dbReference type="InterPro" id="IPR036705">
    <property type="entry name" value="Ribosyl_crysJ1_sf"/>
</dbReference>
<feature type="binding site" evidence="8">
    <location>
        <position position="386"/>
    </location>
    <ligand>
        <name>Mg(2+)</name>
        <dbReference type="ChEBI" id="CHEBI:18420"/>
        <label>1</label>
    </ligand>
</feature>
<feature type="binding site" evidence="8">
    <location>
        <position position="387"/>
    </location>
    <ligand>
        <name>Mg(2+)</name>
        <dbReference type="ChEBI" id="CHEBI:18420"/>
        <label>1</label>
    </ligand>
</feature>
<feature type="binding site" evidence="8">
    <location>
        <position position="77"/>
    </location>
    <ligand>
        <name>Mg(2+)</name>
        <dbReference type="ChEBI" id="CHEBI:18420"/>
        <label>1</label>
    </ligand>
</feature>
<evidence type="ECO:0000313" key="10">
    <source>
        <dbReference type="Proteomes" id="UP000816034"/>
    </source>
</evidence>
<protein>
    <recommendedName>
        <fullName evidence="5">ADP-ribosylhydrolase ARH1</fullName>
        <ecNumber evidence="4">3.2.2.19</ecNumber>
    </recommendedName>
    <alternativeName>
        <fullName evidence="6">ADP-ribose-L-arginine cleaving enzyme</fullName>
    </alternativeName>
    <alternativeName>
        <fullName evidence="7">[Protein ADP-ribosylarginine] hydrolase</fullName>
    </alternativeName>
</protein>
<feature type="binding site" evidence="8">
    <location>
        <position position="384"/>
    </location>
    <ligand>
        <name>Mg(2+)</name>
        <dbReference type="ChEBI" id="CHEBI:18420"/>
        <label>1</label>
    </ligand>
</feature>
<dbReference type="AlphaFoldDB" id="A0AA88KQI2"/>
<evidence type="ECO:0000256" key="2">
    <source>
        <dbReference type="ARBA" id="ARBA00022801"/>
    </source>
</evidence>
<comment type="similarity">
    <text evidence="1">Belongs to the ADP-ribosylglycohydrolase family.</text>
</comment>
<dbReference type="InterPro" id="IPR050792">
    <property type="entry name" value="ADP-ribosylglycohydrolase"/>
</dbReference>
<dbReference type="PANTHER" id="PTHR16222:SF26">
    <property type="entry name" value="ADP-RIBOSYLHYDROLASE ARH1"/>
    <property type="match status" value="1"/>
</dbReference>
<name>A0AA88KQI2_NAELO</name>
<accession>A0AA88KQI2</accession>
<keyword evidence="10" id="KW-1185">Reference proteome</keyword>
<evidence type="ECO:0000256" key="4">
    <source>
        <dbReference type="ARBA" id="ARBA00049725"/>
    </source>
</evidence>